<sequence length="470" mass="54508">MNLQTIKSLDGKVEYVLLPVATYNALHPQITEQLKHQDNEDYELFNPADYIDNPVALTRIQAGLTQEELAKQMGVTQAYISKIENQEKVTFKMLSKVKQALDNPQEYHTEFSAIGKQYSKRLHLAKKAIKKLDQLNISIKTNEFDKEDLLYIAHSSLWSSLEGFTNFLLKMLGFRNNDCGFYISKDFPINIATESTTNAAIVLDCKFNLYYYNRVSSPPLKKIITLSEKQYQQISQLFSFELNEVKNTQQIKEKLSDAELRKMKLITNLVHKRVERQNEKLVCIKEIINSIDEKKLHKNLNLIQTESDVAEHIPSTFLKDRHELINRLESVINIISDKTEPQERKIRNSNTHINVTQIEASGKFNTLNEAESHANNFYSSDEFQTYYAHGLNTDIIKNTFSIFDGFIKHCTLFFKNHISKYDLFVQFEDSVSIDERLDRMSLHNLLVNTPYDQELLLSSGQTSLIDKQKR</sequence>
<accession>A0A378IVA4</accession>
<reference evidence="2 4" key="1">
    <citation type="submission" date="2015-11" db="EMBL/GenBank/DDBJ databases">
        <title>Genomic analysis of 38 Legionella species identifies large and diverse effector repertoires.</title>
        <authorList>
            <person name="Burstein D."/>
            <person name="Amaro F."/>
            <person name="Zusman T."/>
            <person name="Lifshitz Z."/>
            <person name="Cohen O."/>
            <person name="Gilbert J.A."/>
            <person name="Pupko T."/>
            <person name="Shuman H.A."/>
            <person name="Segal G."/>
        </authorList>
    </citation>
    <scope>NUCLEOTIDE SEQUENCE [LARGE SCALE GENOMIC DNA]</scope>
    <source>
        <strain evidence="2 4">CDC#72-OH-14</strain>
    </source>
</reference>
<dbReference type="InterPro" id="IPR010982">
    <property type="entry name" value="Lambda_DNA-bd_dom_sf"/>
</dbReference>
<dbReference type="RefSeq" id="WP_238589481.1">
    <property type="nucleotide sequence ID" value="NZ_CAAAHQ010000004.1"/>
</dbReference>
<evidence type="ECO:0000313" key="4">
    <source>
        <dbReference type="Proteomes" id="UP000054854"/>
    </source>
</evidence>
<dbReference type="InterPro" id="IPR001387">
    <property type="entry name" value="Cro/C1-type_HTH"/>
</dbReference>
<dbReference type="SUPFAM" id="SSF47413">
    <property type="entry name" value="lambda repressor-like DNA-binding domains"/>
    <property type="match status" value="1"/>
</dbReference>
<keyword evidence="4" id="KW-1185">Reference proteome</keyword>
<dbReference type="EMBL" id="LNXX01000014">
    <property type="protein sequence ID" value="KTC88577.1"/>
    <property type="molecule type" value="Genomic_DNA"/>
</dbReference>
<dbReference type="STRING" id="28085.Lcin_1454"/>
<dbReference type="PROSITE" id="PS50943">
    <property type="entry name" value="HTH_CROC1"/>
    <property type="match status" value="1"/>
</dbReference>
<gene>
    <name evidence="2" type="ORF">Lcin_1454</name>
    <name evidence="3" type="ORF">NCTC12438_02562</name>
</gene>
<dbReference type="EMBL" id="UGNX01000001">
    <property type="protein sequence ID" value="STX35934.1"/>
    <property type="molecule type" value="Genomic_DNA"/>
</dbReference>
<dbReference type="Proteomes" id="UP000255316">
    <property type="component" value="Unassembled WGS sequence"/>
</dbReference>
<dbReference type="AlphaFoldDB" id="A0A378IVA4"/>
<reference evidence="3 5" key="2">
    <citation type="submission" date="2018-06" db="EMBL/GenBank/DDBJ databases">
        <authorList>
            <consortium name="Pathogen Informatics"/>
            <person name="Doyle S."/>
        </authorList>
    </citation>
    <scope>NUCLEOTIDE SEQUENCE [LARGE SCALE GENOMIC DNA]</scope>
    <source>
        <strain evidence="3 5">NCTC12438</strain>
    </source>
</reference>
<dbReference type="Proteomes" id="UP000054854">
    <property type="component" value="Unassembled WGS sequence"/>
</dbReference>
<dbReference type="CDD" id="cd00093">
    <property type="entry name" value="HTH_XRE"/>
    <property type="match status" value="1"/>
</dbReference>
<evidence type="ECO:0000259" key="1">
    <source>
        <dbReference type="PROSITE" id="PS50943"/>
    </source>
</evidence>
<organism evidence="3 5">
    <name type="scientific">Legionella cincinnatiensis</name>
    <dbReference type="NCBI Taxonomy" id="28085"/>
    <lineage>
        <taxon>Bacteria</taxon>
        <taxon>Pseudomonadati</taxon>
        <taxon>Pseudomonadota</taxon>
        <taxon>Gammaproteobacteria</taxon>
        <taxon>Legionellales</taxon>
        <taxon>Legionellaceae</taxon>
        <taxon>Legionella</taxon>
    </lineage>
</organism>
<dbReference type="GO" id="GO:0003677">
    <property type="term" value="F:DNA binding"/>
    <property type="evidence" value="ECO:0007669"/>
    <property type="project" value="InterPro"/>
</dbReference>
<name>A0A378IVA4_9GAMM</name>
<dbReference type="Gene3D" id="1.10.260.40">
    <property type="entry name" value="lambda repressor-like DNA-binding domains"/>
    <property type="match status" value="1"/>
</dbReference>
<protein>
    <submittedName>
        <fullName evidence="3">Antitoxin HipB</fullName>
    </submittedName>
</protein>
<dbReference type="SMART" id="SM00530">
    <property type="entry name" value="HTH_XRE"/>
    <property type="match status" value="1"/>
</dbReference>
<evidence type="ECO:0000313" key="5">
    <source>
        <dbReference type="Proteomes" id="UP000255316"/>
    </source>
</evidence>
<proteinExistence type="predicted"/>
<feature type="domain" description="HTH cro/C1-type" evidence="1">
    <location>
        <begin position="59"/>
        <end position="108"/>
    </location>
</feature>
<dbReference type="Pfam" id="PF01381">
    <property type="entry name" value="HTH_3"/>
    <property type="match status" value="1"/>
</dbReference>
<evidence type="ECO:0000313" key="3">
    <source>
        <dbReference type="EMBL" id="STX35934.1"/>
    </source>
</evidence>
<evidence type="ECO:0000313" key="2">
    <source>
        <dbReference type="EMBL" id="KTC88577.1"/>
    </source>
</evidence>